<feature type="active site" description="Tele-phosphohistidine intermediate" evidence="3">
    <location>
        <position position="9"/>
    </location>
</feature>
<dbReference type="InterPro" id="IPR029033">
    <property type="entry name" value="His_PPase_superfam"/>
</dbReference>
<dbReference type="CDD" id="cd07067">
    <property type="entry name" value="HP_PGM_like"/>
    <property type="match status" value="1"/>
</dbReference>
<sequence>MLTLYITRHGETEWNTEKRMQGWRDSSLTNKGKEHATLLGNRLKEVEFEAIYSSLSKRTEMTAGLISGNRETPIILDERLREINMGIWEGETVSHIKANHPEEFHSFWNTPHLYQPLGGEHFDEVKDRVLKCISSIREIHDTGNILVVTHSVVIKTLLAYFKNLPLEKLWEPPFIHDTSLTVVELREEGCRIVMEGDLSHRAKSS</sequence>
<feature type="binding site" evidence="4">
    <location>
        <position position="58"/>
    </location>
    <ligand>
        <name>substrate</name>
    </ligand>
</feature>
<dbReference type="Proteomes" id="UP000050398">
    <property type="component" value="Unassembled WGS sequence"/>
</dbReference>
<gene>
    <name evidence="5" type="ORF">AM506_04210</name>
</gene>
<dbReference type="PIRSF" id="PIRSF000709">
    <property type="entry name" value="6PFK_2-Ptase"/>
    <property type="match status" value="1"/>
</dbReference>
<dbReference type="GO" id="GO:0005737">
    <property type="term" value="C:cytoplasm"/>
    <property type="evidence" value="ECO:0007669"/>
    <property type="project" value="TreeGrafter"/>
</dbReference>
<dbReference type="EMBL" id="LIXZ01000002">
    <property type="protein sequence ID" value="KPL60941.1"/>
    <property type="molecule type" value="Genomic_DNA"/>
</dbReference>
<dbReference type="InterPro" id="IPR001345">
    <property type="entry name" value="PG/BPGM_mutase_AS"/>
</dbReference>
<dbReference type="PATRIC" id="fig|218284.4.peg.887"/>
<dbReference type="SMART" id="SM00855">
    <property type="entry name" value="PGAM"/>
    <property type="match status" value="1"/>
</dbReference>
<evidence type="ECO:0000313" key="5">
    <source>
        <dbReference type="EMBL" id="KPL60941.1"/>
    </source>
</evidence>
<keyword evidence="2" id="KW-0413">Isomerase</keyword>
<accession>A0A0P6W5H5</accession>
<dbReference type="AlphaFoldDB" id="A0A0P6W5H5"/>
<dbReference type="PROSITE" id="PS00175">
    <property type="entry name" value="PG_MUTASE"/>
    <property type="match status" value="1"/>
</dbReference>
<dbReference type="RefSeq" id="WP_060671130.1">
    <property type="nucleotide sequence ID" value="NZ_LIXZ01000002.1"/>
</dbReference>
<evidence type="ECO:0000256" key="1">
    <source>
        <dbReference type="ARBA" id="ARBA00023152"/>
    </source>
</evidence>
<organism evidence="5 6">
    <name type="scientific">Rossellomorea vietnamensis</name>
    <dbReference type="NCBI Taxonomy" id="218284"/>
    <lineage>
        <taxon>Bacteria</taxon>
        <taxon>Bacillati</taxon>
        <taxon>Bacillota</taxon>
        <taxon>Bacilli</taxon>
        <taxon>Bacillales</taxon>
        <taxon>Bacillaceae</taxon>
        <taxon>Rossellomorea</taxon>
    </lineage>
</organism>
<dbReference type="OrthoDB" id="9782128at2"/>
<evidence type="ECO:0000256" key="4">
    <source>
        <dbReference type="PIRSR" id="PIRSR613078-2"/>
    </source>
</evidence>
<evidence type="ECO:0000256" key="3">
    <source>
        <dbReference type="PIRSR" id="PIRSR613078-1"/>
    </source>
</evidence>
<evidence type="ECO:0000256" key="2">
    <source>
        <dbReference type="ARBA" id="ARBA00023235"/>
    </source>
</evidence>
<protein>
    <submittedName>
        <fullName evidence="5">Phosphatase</fullName>
    </submittedName>
</protein>
<reference evidence="5 6" key="1">
    <citation type="submission" date="2015-08" db="EMBL/GenBank/DDBJ databases">
        <title>Draft Genome Sequence of Bacillus vietnamensis UCD-SED5.</title>
        <authorList>
            <person name="Lee R.D."/>
            <person name="Jospin G."/>
            <person name="Lang J.M."/>
            <person name="Coil D.A."/>
            <person name="Eisen J.A."/>
        </authorList>
    </citation>
    <scope>NUCLEOTIDE SEQUENCE [LARGE SCALE GENOMIC DNA]</scope>
    <source>
        <strain evidence="5 6">UCD-SED5</strain>
    </source>
</reference>
<dbReference type="Gene3D" id="3.40.50.1240">
    <property type="entry name" value="Phosphoglycerate mutase-like"/>
    <property type="match status" value="1"/>
</dbReference>
<keyword evidence="1" id="KW-0324">Glycolysis</keyword>
<dbReference type="Pfam" id="PF00300">
    <property type="entry name" value="His_Phos_1"/>
    <property type="match status" value="1"/>
</dbReference>
<name>A0A0P6W5H5_9BACI</name>
<dbReference type="InterPro" id="IPR013078">
    <property type="entry name" value="His_Pase_superF_clade-1"/>
</dbReference>
<dbReference type="SUPFAM" id="SSF53254">
    <property type="entry name" value="Phosphoglycerate mutase-like"/>
    <property type="match status" value="1"/>
</dbReference>
<dbReference type="PANTHER" id="PTHR48100:SF1">
    <property type="entry name" value="HISTIDINE PHOSPHATASE FAMILY PROTEIN-RELATED"/>
    <property type="match status" value="1"/>
</dbReference>
<dbReference type="InterPro" id="IPR050275">
    <property type="entry name" value="PGM_Phosphatase"/>
</dbReference>
<evidence type="ECO:0000313" key="6">
    <source>
        <dbReference type="Proteomes" id="UP000050398"/>
    </source>
</evidence>
<feature type="binding site" evidence="4">
    <location>
        <begin position="8"/>
        <end position="15"/>
    </location>
    <ligand>
        <name>substrate</name>
    </ligand>
</feature>
<proteinExistence type="predicted"/>
<dbReference type="GO" id="GO:0016791">
    <property type="term" value="F:phosphatase activity"/>
    <property type="evidence" value="ECO:0007669"/>
    <property type="project" value="TreeGrafter"/>
</dbReference>
<dbReference type="PANTHER" id="PTHR48100">
    <property type="entry name" value="BROAD-SPECIFICITY PHOSPHATASE YOR283W-RELATED"/>
    <property type="match status" value="1"/>
</dbReference>
<feature type="active site" description="Proton donor/acceptor" evidence="3">
    <location>
        <position position="82"/>
    </location>
</feature>
<comment type="caution">
    <text evidence="5">The sequence shown here is derived from an EMBL/GenBank/DDBJ whole genome shotgun (WGS) entry which is preliminary data.</text>
</comment>